<dbReference type="EMBL" id="CM041553">
    <property type="protein sequence ID" value="KAI3352487.1"/>
    <property type="molecule type" value="Genomic_DNA"/>
</dbReference>
<organism evidence="1 2">
    <name type="scientific">Scortum barcoo</name>
    <name type="common">barcoo grunter</name>
    <dbReference type="NCBI Taxonomy" id="214431"/>
    <lineage>
        <taxon>Eukaryota</taxon>
        <taxon>Metazoa</taxon>
        <taxon>Chordata</taxon>
        <taxon>Craniata</taxon>
        <taxon>Vertebrata</taxon>
        <taxon>Euteleostomi</taxon>
        <taxon>Actinopterygii</taxon>
        <taxon>Neopterygii</taxon>
        <taxon>Teleostei</taxon>
        <taxon>Neoteleostei</taxon>
        <taxon>Acanthomorphata</taxon>
        <taxon>Eupercaria</taxon>
        <taxon>Centrarchiformes</taxon>
        <taxon>Terapontoidei</taxon>
        <taxon>Terapontidae</taxon>
        <taxon>Scortum</taxon>
    </lineage>
</organism>
<name>A0ACB8VA07_9TELE</name>
<protein>
    <submittedName>
        <fullName evidence="1">Uncharacterized protein</fullName>
    </submittedName>
</protein>
<gene>
    <name evidence="1" type="ORF">L3Q82_005443</name>
</gene>
<dbReference type="Proteomes" id="UP000831701">
    <property type="component" value="Chromosome 23"/>
</dbReference>
<accession>A0ACB8VA07</accession>
<keyword evidence="2" id="KW-1185">Reference proteome</keyword>
<reference evidence="1" key="1">
    <citation type="submission" date="2022-04" db="EMBL/GenBank/DDBJ databases">
        <title>Jade perch genome.</title>
        <authorList>
            <person name="Chao B."/>
        </authorList>
    </citation>
    <scope>NUCLEOTIDE SEQUENCE</scope>
    <source>
        <strain evidence="1">CB-2022</strain>
    </source>
</reference>
<evidence type="ECO:0000313" key="2">
    <source>
        <dbReference type="Proteomes" id="UP000831701"/>
    </source>
</evidence>
<sequence length="802" mass="89950">MLLFFISFLLIVSFFVLNMFVGVVVENFHKCRQQQEEEEARLREEKRQRRLEKRRRRAQEKPYYADYSPLRQSIHTVCTSHYMDLFITIIIFTNLLTMSMEHYNQPQYLEEILKYCNYIFTLVFVIEAILKLIAFGLAWNQLDLAIVLLSIMGITLEEIDLSASLPINPTIIRIMRVLRITRVLKLLKMATGMRALLDTVIQALPQVGNLGLLFMLLFFIYAALGVELFGKLECSDENPCEGLSRHATFDNFGMAFLTLFRVSTGDNWNGIMKVIFILQLYPDTLRECRPQDRHCLSYLPLISPVYFVTFVLTAQFVLVNVVVAVLMKHLEDSNKEAQLEEMEEREERREREERKEREEASRRLSTASGGGDPGPNVDTPAQVQVEDEECSHGNLLSMGRMLSLPSDSYVQPLRCSPYPPIGQEAYSVYSYSGSMSSLGSSGGGSLLQVPGALPVISHASLGSGRSSRPTICLSTSQSIDRHSPHRLSPADSMEGYRFSPAHRLNRHRLNSAHSIDGYKFSPAHRIKRHRLSSTRSMDGYRLNPDHGADRPKLMHSHSIDRHPSLKLSPTSSSSRRPSLWLSPEESLDRNKLSPSYVPDSSVLKRPASFHTANRQLRRQEAVRCDSLDQSGSADDLAEPHLTVPTISSTPPRQRSSSVHTLKYTHPQRVISCRSHSRSHSETTRQEHVPAQAICGSQPETDVEKRPVSPQSLSSLKVPSGESTLSAPLCGSRASSPGPGSDADPQLDDADEEYSQGRGSSDAGEFEACDQRSADLDCPLLSEAGAGPSPLMFEDIMLYGYQV</sequence>
<evidence type="ECO:0000313" key="1">
    <source>
        <dbReference type="EMBL" id="KAI3352487.1"/>
    </source>
</evidence>
<comment type="caution">
    <text evidence="1">The sequence shown here is derived from an EMBL/GenBank/DDBJ whole genome shotgun (WGS) entry which is preliminary data.</text>
</comment>
<proteinExistence type="predicted"/>